<dbReference type="HOGENOM" id="CLU_018563_3_2_3"/>
<evidence type="ECO:0000256" key="5">
    <source>
        <dbReference type="ARBA" id="ARBA00022989"/>
    </source>
</evidence>
<protein>
    <submittedName>
        <fullName evidence="9">Folate/biopterin transporter subfamily</fullName>
    </submittedName>
</protein>
<dbReference type="Proteomes" id="UP000003835">
    <property type="component" value="Unassembled WGS sequence"/>
</dbReference>
<keyword evidence="6 8" id="KW-0472">Membrane</keyword>
<dbReference type="RefSeq" id="WP_006101099.1">
    <property type="nucleotide sequence ID" value="NZ_DS989849.1"/>
</dbReference>
<evidence type="ECO:0000256" key="1">
    <source>
        <dbReference type="ARBA" id="ARBA00004141"/>
    </source>
</evidence>
<comment type="subcellular location">
    <subcellularLocation>
        <location evidence="1">Membrane</location>
        <topology evidence="1">Multi-pass membrane protein</topology>
    </subcellularLocation>
</comment>
<dbReference type="AlphaFoldDB" id="B4VRH8"/>
<dbReference type="NCBIfam" id="TIGR00788">
    <property type="entry name" value="fbt"/>
    <property type="match status" value="1"/>
</dbReference>
<dbReference type="GO" id="GO:0016020">
    <property type="term" value="C:membrane"/>
    <property type="evidence" value="ECO:0007669"/>
    <property type="project" value="UniProtKB-SubCell"/>
</dbReference>
<feature type="transmembrane region" description="Helical" evidence="8">
    <location>
        <begin position="189"/>
        <end position="210"/>
    </location>
</feature>
<evidence type="ECO:0000256" key="2">
    <source>
        <dbReference type="ARBA" id="ARBA00007015"/>
    </source>
</evidence>
<feature type="transmembrane region" description="Helical" evidence="8">
    <location>
        <begin position="238"/>
        <end position="261"/>
    </location>
</feature>
<dbReference type="eggNOG" id="COG2211">
    <property type="taxonomic scope" value="Bacteria"/>
</dbReference>
<keyword evidence="3" id="KW-0813">Transport</keyword>
<dbReference type="CDD" id="cd17484">
    <property type="entry name" value="MFS_FBT"/>
    <property type="match status" value="1"/>
</dbReference>
<dbReference type="EMBL" id="DS989849">
    <property type="protein sequence ID" value="EDX75389.1"/>
    <property type="molecule type" value="Genomic_DNA"/>
</dbReference>
<feature type="region of interest" description="Disordered" evidence="7">
    <location>
        <begin position="486"/>
        <end position="507"/>
    </location>
</feature>
<feature type="transmembrane region" description="Helical" evidence="8">
    <location>
        <begin position="98"/>
        <end position="114"/>
    </location>
</feature>
<evidence type="ECO:0000256" key="6">
    <source>
        <dbReference type="ARBA" id="ARBA00023136"/>
    </source>
</evidence>
<feature type="transmembrane region" description="Helical" evidence="8">
    <location>
        <begin position="162"/>
        <end position="183"/>
    </location>
</feature>
<feature type="compositionally biased region" description="Polar residues" evidence="7">
    <location>
        <begin position="492"/>
        <end position="507"/>
    </location>
</feature>
<dbReference type="STRING" id="118168.MC7420_1307"/>
<evidence type="ECO:0000313" key="9">
    <source>
        <dbReference type="EMBL" id="EDX75389.1"/>
    </source>
</evidence>
<dbReference type="InterPro" id="IPR004324">
    <property type="entry name" value="FBT"/>
</dbReference>
<comment type="similarity">
    <text evidence="2">Belongs to the major facilitator superfamily. Folate-biopterin transporter (TC 2.A.71) family.</text>
</comment>
<name>B4VRH8_9CYAN</name>
<feature type="transmembrane region" description="Helical" evidence="8">
    <location>
        <begin position="304"/>
        <end position="323"/>
    </location>
</feature>
<organism evidence="9 10">
    <name type="scientific">Coleofasciculus chthonoplastes PCC 7420</name>
    <dbReference type="NCBI Taxonomy" id="118168"/>
    <lineage>
        <taxon>Bacteria</taxon>
        <taxon>Bacillati</taxon>
        <taxon>Cyanobacteriota</taxon>
        <taxon>Cyanophyceae</taxon>
        <taxon>Coleofasciculales</taxon>
        <taxon>Coleofasciculaceae</taxon>
        <taxon>Coleofasciculus</taxon>
    </lineage>
</organism>
<feature type="transmembrane region" description="Helical" evidence="8">
    <location>
        <begin position="408"/>
        <end position="429"/>
    </location>
</feature>
<feature type="transmembrane region" description="Helical" evidence="8">
    <location>
        <begin position="343"/>
        <end position="363"/>
    </location>
</feature>
<keyword evidence="10" id="KW-1185">Reference proteome</keyword>
<feature type="transmembrane region" description="Helical" evidence="8">
    <location>
        <begin position="59"/>
        <end position="77"/>
    </location>
</feature>
<evidence type="ECO:0000256" key="8">
    <source>
        <dbReference type="SAM" id="Phobius"/>
    </source>
</evidence>
<evidence type="ECO:0000256" key="3">
    <source>
        <dbReference type="ARBA" id="ARBA00022448"/>
    </source>
</evidence>
<dbReference type="Gene3D" id="1.20.1250.20">
    <property type="entry name" value="MFS general substrate transporter like domains"/>
    <property type="match status" value="1"/>
</dbReference>
<dbReference type="InterPro" id="IPR036259">
    <property type="entry name" value="MFS_trans_sf"/>
</dbReference>
<dbReference type="PANTHER" id="PTHR31585:SF0">
    <property type="entry name" value="FOLATE-BIOPTERIN TRANSPORTER 1, CHLOROPLASTIC"/>
    <property type="match status" value="1"/>
</dbReference>
<reference evidence="9 10" key="1">
    <citation type="submission" date="2008-07" db="EMBL/GenBank/DDBJ databases">
        <authorList>
            <person name="Tandeau de Marsac N."/>
            <person name="Ferriera S."/>
            <person name="Johnson J."/>
            <person name="Kravitz S."/>
            <person name="Beeson K."/>
            <person name="Sutton G."/>
            <person name="Rogers Y.-H."/>
            <person name="Friedman R."/>
            <person name="Frazier M."/>
            <person name="Venter J.C."/>
        </authorList>
    </citation>
    <scope>NUCLEOTIDE SEQUENCE [LARGE SCALE GENOMIC DNA]</scope>
    <source>
        <strain evidence="9 10">PCC 7420</strain>
    </source>
</reference>
<evidence type="ECO:0000256" key="7">
    <source>
        <dbReference type="SAM" id="MobiDB-lite"/>
    </source>
</evidence>
<gene>
    <name evidence="9" type="ORF">MC7420_1307</name>
</gene>
<dbReference type="SUPFAM" id="SSF103473">
    <property type="entry name" value="MFS general substrate transporter"/>
    <property type="match status" value="1"/>
</dbReference>
<evidence type="ECO:0000256" key="4">
    <source>
        <dbReference type="ARBA" id="ARBA00022692"/>
    </source>
</evidence>
<feature type="transmembrane region" description="Helical" evidence="8">
    <location>
        <begin position="120"/>
        <end position="141"/>
    </location>
</feature>
<feature type="transmembrane region" description="Helical" evidence="8">
    <location>
        <begin position="370"/>
        <end position="388"/>
    </location>
</feature>
<dbReference type="InterPro" id="IPR039309">
    <property type="entry name" value="BT1"/>
</dbReference>
<keyword evidence="5 8" id="KW-1133">Transmembrane helix</keyword>
<dbReference type="OrthoDB" id="8191993at2"/>
<accession>B4VRH8</accession>
<evidence type="ECO:0000313" key="10">
    <source>
        <dbReference type="Proteomes" id="UP000003835"/>
    </source>
</evidence>
<sequence length="507" mass="55110">MIVSASGFDRFKQAVKDKVFFGNEPTPELIAILIVYFVQGILGLARLAISFFLKDELGLSPAQVAALIGIAALPWVIKPLFGFLSDGLPLFGYRRRPYLVLSGLMGTAAWLSLATVVHTAWAATLAILLSSLSVAISDVIVDSLVVERARRESLSNSGSLQSLTWGTSAVGGVITAYLSGWLLEAFNTQTVFGITATFPLLVSGVAWLIAEESVSSGINTATVTNQIKQLRHAVTQKAIWLPTAFIFLWQATPTADSAFFFFSTNELGFEPEFLGRVRLVTSLASLVGVWVFQRFLKGIPFRTIMGWTTVLSAVLGMTTLILVTHANRALGIDDHWFSLGDSLILTVIGQITFMPVLVLSARLCPSGVEATLFALLMSIWNLSGLLSHELGALLTHWLGVTEHNFDRLWLLLTITNLSSLLPLPFLGWLPTADPQTEIKGATEAKSLPPAEIFEHHTSGSLSEQPFLPDVLPEFIRVGREDFSPLINGAKAPTTNRVSSEDFSPLDQ</sequence>
<dbReference type="PANTHER" id="PTHR31585">
    <property type="entry name" value="FOLATE-BIOPTERIN TRANSPORTER 1, CHLOROPLASTIC"/>
    <property type="match status" value="1"/>
</dbReference>
<feature type="transmembrane region" description="Helical" evidence="8">
    <location>
        <begin position="273"/>
        <end position="292"/>
    </location>
</feature>
<proteinExistence type="inferred from homology"/>
<feature type="transmembrane region" description="Helical" evidence="8">
    <location>
        <begin position="29"/>
        <end position="53"/>
    </location>
</feature>
<dbReference type="Pfam" id="PF03092">
    <property type="entry name" value="BT1"/>
    <property type="match status" value="1"/>
</dbReference>
<keyword evidence="4 8" id="KW-0812">Transmembrane</keyword>